<dbReference type="OrthoDB" id="10267969at2759"/>
<keyword evidence="4 6" id="KW-1133">Transmembrane helix</keyword>
<keyword evidence="8" id="KW-1185">Reference proteome</keyword>
<dbReference type="Proteomes" id="UP001152747">
    <property type="component" value="Unassembled WGS sequence"/>
</dbReference>
<evidence type="ECO:0000313" key="7">
    <source>
        <dbReference type="EMBL" id="CAI5454802.1"/>
    </source>
</evidence>
<feature type="transmembrane region" description="Helical" evidence="6">
    <location>
        <begin position="266"/>
        <end position="289"/>
    </location>
</feature>
<protein>
    <submittedName>
        <fullName evidence="7">Uncharacterized protein</fullName>
    </submittedName>
</protein>
<sequence length="529" mass="61514">MLIRVRNYLSNHLLLTNIGTSCAQIGTADIIQQNINGDVERDGWDWRRTCRMAAIGLVMAPALHCFYRVLDTRKFQGSKQSKVLKKLAWDTSFIPFFSCTFITVGAIYEGKTFKAALAEYRRKMWHIWKVDFTLWPPAQLINFYFLPPALRVVYVNLVSLLYNCIMMNYTLTETLLTNETSPGFGFVYENSENDVISRWNRTDIEDYILTIDFLKISTSAEVSSWMHSSIFKHIRFALCFIGFVLNAVFLVVNICQGKSKGALMKVRFLVLWMIFINTLYFFIHAFIFAMDSIYDISSVAAKMFDEMDDPEFIQKFWKIMTESIFQPFSDLVSFMLLYIALDRYASLFSVYWPYLKHRIYILQFLLVPLIFCFIPFNSLFLYYVAPYKVVISIRLIVTSLPQFLTLLLSVVALLARQHNKHTQQHTSLISLSVPLIVCILVLSIFDLIAHIFFLFRFLNDNMDFVLLTGSEAMDDFIHAFLDIGLEISICIVFLIPVVIPIVLGVFVQNFREPFRKRATRVDQINLPHF</sequence>
<dbReference type="PROSITE" id="PS51257">
    <property type="entry name" value="PROKAR_LIPOPROTEIN"/>
    <property type="match status" value="1"/>
</dbReference>
<comment type="subcellular location">
    <subcellularLocation>
        <location evidence="1">Membrane</location>
        <topology evidence="1">Multi-pass membrane protein</topology>
    </subcellularLocation>
</comment>
<evidence type="ECO:0000256" key="4">
    <source>
        <dbReference type="ARBA" id="ARBA00022989"/>
    </source>
</evidence>
<evidence type="ECO:0000256" key="2">
    <source>
        <dbReference type="ARBA" id="ARBA00006824"/>
    </source>
</evidence>
<feature type="transmembrane region" description="Helical" evidence="6">
    <location>
        <begin position="331"/>
        <end position="352"/>
    </location>
</feature>
<evidence type="ECO:0000256" key="3">
    <source>
        <dbReference type="ARBA" id="ARBA00022692"/>
    </source>
</evidence>
<dbReference type="InterPro" id="IPR007248">
    <property type="entry name" value="Mpv17_PMP22"/>
</dbReference>
<dbReference type="PANTHER" id="PTHR11266:SF8">
    <property type="entry name" value="MPV17-LIKE PROTEIN 2"/>
    <property type="match status" value="1"/>
</dbReference>
<reference evidence="7" key="1">
    <citation type="submission" date="2022-11" db="EMBL/GenBank/DDBJ databases">
        <authorList>
            <person name="Kikuchi T."/>
        </authorList>
    </citation>
    <scope>NUCLEOTIDE SEQUENCE</scope>
    <source>
        <strain evidence="7">PS1010</strain>
    </source>
</reference>
<feature type="transmembrane region" description="Helical" evidence="6">
    <location>
        <begin position="128"/>
        <end position="146"/>
    </location>
</feature>
<keyword evidence="3 6" id="KW-0812">Transmembrane</keyword>
<dbReference type="AlphaFoldDB" id="A0A9P1J1Y9"/>
<feature type="transmembrane region" description="Helical" evidence="6">
    <location>
        <begin position="234"/>
        <end position="254"/>
    </location>
</feature>
<comment type="similarity">
    <text evidence="2">Belongs to the peroxisomal membrane protein PXMP2/4 family.</text>
</comment>
<accession>A0A9P1J1Y9</accession>
<feature type="transmembrane region" description="Helical" evidence="6">
    <location>
        <begin position="91"/>
        <end position="108"/>
    </location>
</feature>
<evidence type="ECO:0000256" key="5">
    <source>
        <dbReference type="ARBA" id="ARBA00023136"/>
    </source>
</evidence>
<evidence type="ECO:0000256" key="6">
    <source>
        <dbReference type="SAM" id="Phobius"/>
    </source>
</evidence>
<name>A0A9P1J1Y9_9PELO</name>
<dbReference type="GO" id="GO:0016020">
    <property type="term" value="C:membrane"/>
    <property type="evidence" value="ECO:0007669"/>
    <property type="project" value="UniProtKB-SubCell"/>
</dbReference>
<feature type="transmembrane region" description="Helical" evidence="6">
    <location>
        <begin position="391"/>
        <end position="415"/>
    </location>
</feature>
<proteinExistence type="inferred from homology"/>
<dbReference type="Pfam" id="PF04117">
    <property type="entry name" value="Mpv17_PMP22"/>
    <property type="match status" value="1"/>
</dbReference>
<evidence type="ECO:0000313" key="8">
    <source>
        <dbReference type="Proteomes" id="UP001152747"/>
    </source>
</evidence>
<dbReference type="GO" id="GO:0061668">
    <property type="term" value="P:mitochondrial ribosome assembly"/>
    <property type="evidence" value="ECO:0007669"/>
    <property type="project" value="TreeGrafter"/>
</dbReference>
<organism evidence="7 8">
    <name type="scientific">Caenorhabditis angaria</name>
    <dbReference type="NCBI Taxonomy" id="860376"/>
    <lineage>
        <taxon>Eukaryota</taxon>
        <taxon>Metazoa</taxon>
        <taxon>Ecdysozoa</taxon>
        <taxon>Nematoda</taxon>
        <taxon>Chromadorea</taxon>
        <taxon>Rhabditida</taxon>
        <taxon>Rhabditina</taxon>
        <taxon>Rhabditomorpha</taxon>
        <taxon>Rhabditoidea</taxon>
        <taxon>Rhabditidae</taxon>
        <taxon>Peloderinae</taxon>
        <taxon>Caenorhabditis</taxon>
    </lineage>
</organism>
<keyword evidence="5 6" id="KW-0472">Membrane</keyword>
<gene>
    <name evidence="7" type="ORF">CAMP_LOCUS17439</name>
</gene>
<comment type="caution">
    <text evidence="7">The sequence shown here is derived from an EMBL/GenBank/DDBJ whole genome shotgun (WGS) entry which is preliminary data.</text>
</comment>
<evidence type="ECO:0000256" key="1">
    <source>
        <dbReference type="ARBA" id="ARBA00004141"/>
    </source>
</evidence>
<feature type="transmembrane region" description="Helical" evidence="6">
    <location>
        <begin position="483"/>
        <end position="507"/>
    </location>
</feature>
<feature type="transmembrane region" description="Helical" evidence="6">
    <location>
        <begin position="427"/>
        <end position="455"/>
    </location>
</feature>
<feature type="transmembrane region" description="Helical" evidence="6">
    <location>
        <begin position="364"/>
        <end position="385"/>
    </location>
</feature>
<dbReference type="PANTHER" id="PTHR11266">
    <property type="entry name" value="PEROXISOMAL MEMBRANE PROTEIN 2, PXMP2 MPV17"/>
    <property type="match status" value="1"/>
</dbReference>
<dbReference type="GO" id="GO:0005739">
    <property type="term" value="C:mitochondrion"/>
    <property type="evidence" value="ECO:0007669"/>
    <property type="project" value="TreeGrafter"/>
</dbReference>
<feature type="transmembrane region" description="Helical" evidence="6">
    <location>
        <begin position="153"/>
        <end position="171"/>
    </location>
</feature>
<dbReference type="EMBL" id="CANHGI010000006">
    <property type="protein sequence ID" value="CAI5454802.1"/>
    <property type="molecule type" value="Genomic_DNA"/>
</dbReference>